<dbReference type="Pfam" id="PF00892">
    <property type="entry name" value="EamA"/>
    <property type="match status" value="2"/>
</dbReference>
<dbReference type="InterPro" id="IPR037185">
    <property type="entry name" value="EmrE-like"/>
</dbReference>
<dbReference type="SUPFAM" id="SSF103481">
    <property type="entry name" value="Multidrug resistance efflux transporter EmrE"/>
    <property type="match status" value="2"/>
</dbReference>
<dbReference type="PANTHER" id="PTHR32322:SF2">
    <property type="entry name" value="EAMA DOMAIN-CONTAINING PROTEIN"/>
    <property type="match status" value="1"/>
</dbReference>
<evidence type="ECO:0000259" key="7">
    <source>
        <dbReference type="Pfam" id="PF00892"/>
    </source>
</evidence>
<feature type="transmembrane region" description="Helical" evidence="6">
    <location>
        <begin position="105"/>
        <end position="126"/>
    </location>
</feature>
<evidence type="ECO:0000313" key="8">
    <source>
        <dbReference type="EMBL" id="MBB6034558.1"/>
    </source>
</evidence>
<evidence type="ECO:0000313" key="9">
    <source>
        <dbReference type="Proteomes" id="UP000548476"/>
    </source>
</evidence>
<dbReference type="GO" id="GO:0016020">
    <property type="term" value="C:membrane"/>
    <property type="evidence" value="ECO:0007669"/>
    <property type="project" value="UniProtKB-SubCell"/>
</dbReference>
<dbReference type="InterPro" id="IPR050638">
    <property type="entry name" value="AA-Vitamin_Transporters"/>
</dbReference>
<evidence type="ECO:0000256" key="2">
    <source>
        <dbReference type="ARBA" id="ARBA00007362"/>
    </source>
</evidence>
<feature type="transmembrane region" description="Helical" evidence="6">
    <location>
        <begin position="159"/>
        <end position="178"/>
    </location>
</feature>
<dbReference type="RefSeq" id="WP_184787402.1">
    <property type="nucleotide sequence ID" value="NZ_BONT01000088.1"/>
</dbReference>
<comment type="similarity">
    <text evidence="2">Belongs to the EamA transporter family.</text>
</comment>
<evidence type="ECO:0000256" key="1">
    <source>
        <dbReference type="ARBA" id="ARBA00004141"/>
    </source>
</evidence>
<keyword evidence="9" id="KW-1185">Reference proteome</keyword>
<feature type="transmembrane region" description="Helical" evidence="6">
    <location>
        <begin position="82"/>
        <end position="99"/>
    </location>
</feature>
<name>A0A841FL80_9ACTN</name>
<comment type="subcellular location">
    <subcellularLocation>
        <location evidence="1">Membrane</location>
        <topology evidence="1">Multi-pass membrane protein</topology>
    </subcellularLocation>
</comment>
<dbReference type="AlphaFoldDB" id="A0A841FL80"/>
<evidence type="ECO:0000256" key="4">
    <source>
        <dbReference type="ARBA" id="ARBA00022989"/>
    </source>
</evidence>
<accession>A0A841FL80</accession>
<sequence length="312" mass="31884">MLTEPKLTTSGPRVLPWLALLTVYIVWGSTYFGIRVAIDTMPPLLMAGFRFLIAGAVMLAIVGPRHARGPKRPTGRQLRSAVIVAALMLVCGNGMVSVAETGLDSGLAALIVATVPVWMVLVNAVVTRTRVTALMWVALALGLAGVGLLVGGPGASVDVGLALLVAFGALCWASGSVYARRAPLPSHPLVTASLQMIAGGLILIAVGAAAGEFGRLDLSAVSGASIAGFAWLVVAGSMLAYTAYGYANTTLPNDTVATYAYVNPVVAVALGVLAGDEAFGPNLLLGGGVIVLAVVLIVGGKSLTRRFRPART</sequence>
<comment type="caution">
    <text evidence="8">The sequence shown here is derived from an EMBL/GenBank/DDBJ whole genome shotgun (WGS) entry which is preliminary data.</text>
</comment>
<dbReference type="EMBL" id="JACHGT010000004">
    <property type="protein sequence ID" value="MBB6034558.1"/>
    <property type="molecule type" value="Genomic_DNA"/>
</dbReference>
<feature type="transmembrane region" description="Helical" evidence="6">
    <location>
        <begin position="14"/>
        <end position="38"/>
    </location>
</feature>
<feature type="domain" description="EamA" evidence="7">
    <location>
        <begin position="162"/>
        <end position="298"/>
    </location>
</feature>
<feature type="domain" description="EamA" evidence="7">
    <location>
        <begin position="18"/>
        <end position="150"/>
    </location>
</feature>
<reference evidence="8 9" key="1">
    <citation type="submission" date="2020-08" db="EMBL/GenBank/DDBJ databases">
        <title>Genomic Encyclopedia of Type Strains, Phase IV (KMG-IV): sequencing the most valuable type-strain genomes for metagenomic binning, comparative biology and taxonomic classification.</title>
        <authorList>
            <person name="Goeker M."/>
        </authorList>
    </citation>
    <scope>NUCLEOTIDE SEQUENCE [LARGE SCALE GENOMIC DNA]</scope>
    <source>
        <strain evidence="8 9">YIM 65646</strain>
    </source>
</reference>
<feature type="transmembrane region" description="Helical" evidence="6">
    <location>
        <begin position="256"/>
        <end position="273"/>
    </location>
</feature>
<dbReference type="PANTHER" id="PTHR32322">
    <property type="entry name" value="INNER MEMBRANE TRANSPORTER"/>
    <property type="match status" value="1"/>
</dbReference>
<feature type="transmembrane region" description="Helical" evidence="6">
    <location>
        <begin position="279"/>
        <end position="298"/>
    </location>
</feature>
<feature type="transmembrane region" description="Helical" evidence="6">
    <location>
        <begin position="133"/>
        <end position="153"/>
    </location>
</feature>
<evidence type="ECO:0000256" key="6">
    <source>
        <dbReference type="SAM" id="Phobius"/>
    </source>
</evidence>
<evidence type="ECO:0000256" key="5">
    <source>
        <dbReference type="ARBA" id="ARBA00023136"/>
    </source>
</evidence>
<protein>
    <submittedName>
        <fullName evidence="8">Drug/metabolite transporter (DMT)-like permease</fullName>
    </submittedName>
</protein>
<keyword evidence="5 6" id="KW-0472">Membrane</keyword>
<keyword evidence="3 6" id="KW-0812">Transmembrane</keyword>
<proteinExistence type="inferred from homology"/>
<dbReference type="InterPro" id="IPR000620">
    <property type="entry name" value="EamA_dom"/>
</dbReference>
<feature type="transmembrane region" description="Helical" evidence="6">
    <location>
        <begin position="44"/>
        <end position="62"/>
    </location>
</feature>
<dbReference type="Proteomes" id="UP000548476">
    <property type="component" value="Unassembled WGS sequence"/>
</dbReference>
<keyword evidence="4 6" id="KW-1133">Transmembrane helix</keyword>
<feature type="transmembrane region" description="Helical" evidence="6">
    <location>
        <begin position="223"/>
        <end position="244"/>
    </location>
</feature>
<evidence type="ECO:0000256" key="3">
    <source>
        <dbReference type="ARBA" id="ARBA00022692"/>
    </source>
</evidence>
<organism evidence="8 9">
    <name type="scientific">Phytomonospora endophytica</name>
    <dbReference type="NCBI Taxonomy" id="714109"/>
    <lineage>
        <taxon>Bacteria</taxon>
        <taxon>Bacillati</taxon>
        <taxon>Actinomycetota</taxon>
        <taxon>Actinomycetes</taxon>
        <taxon>Micromonosporales</taxon>
        <taxon>Micromonosporaceae</taxon>
        <taxon>Phytomonospora</taxon>
    </lineage>
</organism>
<gene>
    <name evidence="8" type="ORF">HNR73_002408</name>
</gene>
<feature type="transmembrane region" description="Helical" evidence="6">
    <location>
        <begin position="190"/>
        <end position="211"/>
    </location>
</feature>